<gene>
    <name evidence="2" type="ORF">CJ305_04795</name>
</gene>
<dbReference type="OrthoDB" id="9815939at2"/>
<evidence type="ECO:0000259" key="1">
    <source>
        <dbReference type="Pfam" id="PF19266"/>
    </source>
</evidence>
<keyword evidence="3" id="KW-1185">Reference proteome</keyword>
<organism evidence="2 3">
    <name type="scientific">Leeuwenhoekiella nanhaiensis</name>
    <dbReference type="NCBI Taxonomy" id="1655491"/>
    <lineage>
        <taxon>Bacteria</taxon>
        <taxon>Pseudomonadati</taxon>
        <taxon>Bacteroidota</taxon>
        <taxon>Flavobacteriia</taxon>
        <taxon>Flavobacteriales</taxon>
        <taxon>Flavobacteriaceae</taxon>
        <taxon>Leeuwenhoekiella</taxon>
    </lineage>
</organism>
<proteinExistence type="predicted"/>
<feature type="domain" description="Contractile injection system tube protein N-terminal" evidence="1">
    <location>
        <begin position="7"/>
        <end position="162"/>
    </location>
</feature>
<comment type="caution">
    <text evidence="2">The sequence shown here is derived from an EMBL/GenBank/DDBJ whole genome shotgun (WGS) entry which is preliminary data.</text>
</comment>
<accession>A0A2G1VU58</accession>
<dbReference type="EMBL" id="NQXA01000002">
    <property type="protein sequence ID" value="PHQ30284.1"/>
    <property type="molecule type" value="Genomic_DNA"/>
</dbReference>
<evidence type="ECO:0000313" key="2">
    <source>
        <dbReference type="EMBL" id="PHQ30284.1"/>
    </source>
</evidence>
<dbReference type="RefSeq" id="WP_099645118.1">
    <property type="nucleotide sequence ID" value="NZ_KZ319288.1"/>
</dbReference>
<name>A0A2G1VU58_9FLAO</name>
<dbReference type="InterPro" id="IPR045361">
    <property type="entry name" value="CIS_tube_prot_N"/>
</dbReference>
<dbReference type="Pfam" id="PF19266">
    <property type="entry name" value="CIS_tube"/>
    <property type="match status" value="1"/>
</dbReference>
<dbReference type="AlphaFoldDB" id="A0A2G1VU58"/>
<protein>
    <recommendedName>
        <fullName evidence="1">Contractile injection system tube protein N-terminal domain-containing protein</fullName>
    </recommendedName>
</protein>
<dbReference type="Proteomes" id="UP000229433">
    <property type="component" value="Unassembled WGS sequence"/>
</dbReference>
<evidence type="ECO:0000313" key="3">
    <source>
        <dbReference type="Proteomes" id="UP000229433"/>
    </source>
</evidence>
<reference evidence="2 3" key="1">
    <citation type="submission" date="2017-08" db="EMBL/GenBank/DDBJ databases">
        <title>The whole genome shortgun sequences of strain Leeuwenhoekiella nanhaiensis G18 from the South China Sea.</title>
        <authorList>
            <person name="Liu Q."/>
        </authorList>
    </citation>
    <scope>NUCLEOTIDE SEQUENCE [LARGE SCALE GENOMIC DNA]</scope>
    <source>
        <strain evidence="2 3">G18</strain>
    </source>
</reference>
<sequence>MTTGAHDKLKISAYKDPEFTEKVGDGQFTTLLNPEKYVLNYQIEYKEEQASGSSATAPVFDKIAPKELDLEFLFDRTGIIAHDDQGSDQGIIDDIKLFKKVVFDYAGEEHKPYYLEIRWGNLIFKCVMLNMSIEFKLFSPDGTPLRAVIKAKFKETVDEELRLAQENSSSPDLTHMRTVADGDTLPLMTYRIYGDSKYYLEVARVNGITNFRKLTTGQQLFFPPLAKA</sequence>